<comment type="caution">
    <text evidence="2">The sequence shown here is derived from an EMBL/GenBank/DDBJ whole genome shotgun (WGS) entry which is preliminary data.</text>
</comment>
<accession>A0ABC8S4Z3</accession>
<gene>
    <name evidence="2" type="ORF">ILEXP_LOCUS18386</name>
</gene>
<keyword evidence="3" id="KW-1185">Reference proteome</keyword>
<sequence length="222" mass="23722">MTGEALTSKDPKKINGAPTCSTNYQAINEIDVEIEDHHNIQEFPTLPTGNNVRDSSPVPTVGGSSNGQHPSKHMSVPQTKPTPTKPWSQVLKQNAMKKSSSLTVESWKPKPAPLQASSDRLDNGKAIATMTGLEQQEAGQTQVEELIGGYQASSLVTVKNNMGMVIQGGASTSSQQEILGHDHHITKITVNESTPPQLLMQAGVTLASNKFEELNKEGANCG</sequence>
<feature type="region of interest" description="Disordered" evidence="1">
    <location>
        <begin position="1"/>
        <end position="20"/>
    </location>
</feature>
<feature type="region of interest" description="Disordered" evidence="1">
    <location>
        <begin position="42"/>
        <end position="86"/>
    </location>
</feature>
<feature type="compositionally biased region" description="Polar residues" evidence="1">
    <location>
        <begin position="76"/>
        <end position="86"/>
    </location>
</feature>
<evidence type="ECO:0000256" key="1">
    <source>
        <dbReference type="SAM" id="MobiDB-lite"/>
    </source>
</evidence>
<reference evidence="2 3" key="1">
    <citation type="submission" date="2024-02" db="EMBL/GenBank/DDBJ databases">
        <authorList>
            <person name="Vignale AGUSTIN F."/>
            <person name="Sosa J E."/>
            <person name="Modenutti C."/>
        </authorList>
    </citation>
    <scope>NUCLEOTIDE SEQUENCE [LARGE SCALE GENOMIC DNA]</scope>
</reference>
<dbReference type="Proteomes" id="UP001642360">
    <property type="component" value="Unassembled WGS sequence"/>
</dbReference>
<protein>
    <submittedName>
        <fullName evidence="2">Uncharacterized protein</fullName>
    </submittedName>
</protein>
<name>A0ABC8S4Z3_9AQUA</name>
<feature type="compositionally biased region" description="Polar residues" evidence="1">
    <location>
        <begin position="47"/>
        <end position="69"/>
    </location>
</feature>
<evidence type="ECO:0000313" key="2">
    <source>
        <dbReference type="EMBL" id="CAK9150249.1"/>
    </source>
</evidence>
<evidence type="ECO:0000313" key="3">
    <source>
        <dbReference type="Proteomes" id="UP001642360"/>
    </source>
</evidence>
<organism evidence="2 3">
    <name type="scientific">Ilex paraguariensis</name>
    <name type="common">yerba mate</name>
    <dbReference type="NCBI Taxonomy" id="185542"/>
    <lineage>
        <taxon>Eukaryota</taxon>
        <taxon>Viridiplantae</taxon>
        <taxon>Streptophyta</taxon>
        <taxon>Embryophyta</taxon>
        <taxon>Tracheophyta</taxon>
        <taxon>Spermatophyta</taxon>
        <taxon>Magnoliopsida</taxon>
        <taxon>eudicotyledons</taxon>
        <taxon>Gunneridae</taxon>
        <taxon>Pentapetalae</taxon>
        <taxon>asterids</taxon>
        <taxon>campanulids</taxon>
        <taxon>Aquifoliales</taxon>
        <taxon>Aquifoliaceae</taxon>
        <taxon>Ilex</taxon>
    </lineage>
</organism>
<dbReference type="AlphaFoldDB" id="A0ABC8S4Z3"/>
<proteinExistence type="predicted"/>
<dbReference type="EMBL" id="CAUOFW020002013">
    <property type="protein sequence ID" value="CAK9150249.1"/>
    <property type="molecule type" value="Genomic_DNA"/>
</dbReference>